<reference evidence="1 2" key="1">
    <citation type="submission" date="2015-02" db="EMBL/GenBank/DDBJ databases">
        <title>Genome sequene of Rhodovulum sulfidophilum DSM 2351.</title>
        <authorList>
            <person name="Nagao N."/>
        </authorList>
    </citation>
    <scope>NUCLEOTIDE SEQUENCE [LARGE SCALE GENOMIC DNA]</scope>
    <source>
        <strain evidence="1 2">DSM 2351</strain>
    </source>
</reference>
<gene>
    <name evidence="1" type="ORF">NHU_01372</name>
</gene>
<organism evidence="1 2">
    <name type="scientific">Rhodovulum sulfidophilum</name>
    <name type="common">Rhodobacter sulfidophilus</name>
    <dbReference type="NCBI Taxonomy" id="35806"/>
    <lineage>
        <taxon>Bacteria</taxon>
        <taxon>Pseudomonadati</taxon>
        <taxon>Pseudomonadota</taxon>
        <taxon>Alphaproteobacteria</taxon>
        <taxon>Rhodobacterales</taxon>
        <taxon>Paracoccaceae</taxon>
        <taxon>Rhodovulum</taxon>
    </lineage>
</organism>
<protein>
    <submittedName>
        <fullName evidence="1">Uncharacterized protein</fullName>
    </submittedName>
</protein>
<evidence type="ECO:0000313" key="1">
    <source>
        <dbReference type="EMBL" id="BAQ68531.1"/>
    </source>
</evidence>
<evidence type="ECO:0000313" key="2">
    <source>
        <dbReference type="Proteomes" id="UP000064912"/>
    </source>
</evidence>
<dbReference type="PATRIC" id="fig|35806.4.peg.1418"/>
<proteinExistence type="predicted"/>
<dbReference type="AlphaFoldDB" id="A0A0D6B0I5"/>
<dbReference type="KEGG" id="rsu:NHU_01372"/>
<name>A0A0D6B0I5_RHOSU</name>
<sequence>MPRRLLRVLRGGARAKGAAPQAAGARAAPLPDDTPFGEDLAGRAVAFLETTSAAWGEAAIVRTHRDYTGHGLFHDRAAGRFFLSRSLDGWPCAPEYLSFADAAGFRRWLAAQSDASLSGQVPSDIPGFERDPGNQRITRSFVEDYLRRHGNGGASGRQGS</sequence>
<dbReference type="Proteomes" id="UP000064912">
    <property type="component" value="Chromosome"/>
</dbReference>
<dbReference type="EMBL" id="AP014800">
    <property type="protein sequence ID" value="BAQ68531.1"/>
    <property type="molecule type" value="Genomic_DNA"/>
</dbReference>
<accession>A0A0D6B0I5</accession>